<reference evidence="2" key="2">
    <citation type="submission" date="2025-08" db="UniProtKB">
        <authorList>
            <consortium name="Ensembl"/>
        </authorList>
    </citation>
    <scope>IDENTIFICATION</scope>
</reference>
<protein>
    <recommendedName>
        <fullName evidence="4">Secreted protein</fullName>
    </recommendedName>
</protein>
<evidence type="ECO:0000313" key="3">
    <source>
        <dbReference type="Proteomes" id="UP000008225"/>
    </source>
</evidence>
<feature type="chain" id="PRO_5035167404" description="Secreted protein" evidence="1">
    <location>
        <begin position="21"/>
        <end position="87"/>
    </location>
</feature>
<keyword evidence="1" id="KW-0732">Signal</keyword>
<dbReference type="Proteomes" id="UP000008225">
    <property type="component" value="Chromosome 3"/>
</dbReference>
<reference evidence="2" key="3">
    <citation type="submission" date="2025-09" db="UniProtKB">
        <authorList>
            <consortium name="Ensembl"/>
        </authorList>
    </citation>
    <scope>IDENTIFICATION</scope>
</reference>
<name>A0A5F4W4K1_CALJA</name>
<dbReference type="GeneTree" id="ENSGT00940000161627"/>
<organism evidence="2 3">
    <name type="scientific">Callithrix jacchus</name>
    <name type="common">White-tufted-ear marmoset</name>
    <name type="synonym">Simia Jacchus</name>
    <dbReference type="NCBI Taxonomy" id="9483"/>
    <lineage>
        <taxon>Eukaryota</taxon>
        <taxon>Metazoa</taxon>
        <taxon>Chordata</taxon>
        <taxon>Craniata</taxon>
        <taxon>Vertebrata</taxon>
        <taxon>Euteleostomi</taxon>
        <taxon>Mammalia</taxon>
        <taxon>Eutheria</taxon>
        <taxon>Euarchontoglires</taxon>
        <taxon>Primates</taxon>
        <taxon>Haplorrhini</taxon>
        <taxon>Platyrrhini</taxon>
        <taxon>Cebidae</taxon>
        <taxon>Callitrichinae</taxon>
        <taxon>Callithrix</taxon>
        <taxon>Callithrix</taxon>
    </lineage>
</organism>
<proteinExistence type="predicted"/>
<dbReference type="PANTHER" id="PTHR46254:SF6">
    <property type="entry name" value="HIGH MOBILITY GROUP AT-HOOK 2"/>
    <property type="match status" value="1"/>
</dbReference>
<dbReference type="OMA" id="FFWTQSH"/>
<feature type="signal peptide" evidence="1">
    <location>
        <begin position="1"/>
        <end position="20"/>
    </location>
</feature>
<evidence type="ECO:0008006" key="4">
    <source>
        <dbReference type="Google" id="ProtNLM"/>
    </source>
</evidence>
<dbReference type="AlphaFoldDB" id="A0A5F4W4K1"/>
<reference evidence="2" key="1">
    <citation type="submission" date="2009-03" db="EMBL/GenBank/DDBJ databases">
        <authorList>
            <person name="Warren W."/>
            <person name="Ye L."/>
            <person name="Minx P."/>
            <person name="Worley K."/>
            <person name="Gibbs R."/>
            <person name="Wilson R.K."/>
        </authorList>
    </citation>
    <scope>NUCLEOTIDE SEQUENCE [LARGE SCALE GENOMIC DNA]</scope>
</reference>
<sequence length="87" mass="10041">SITYIFIASFFFFFWTQSHSVTQAGVQWCDLGSLQPLSLGFKQFSCFSLPSSWDYRHVPPCLANFCIFSRDRFSPCWPGWSQTPGLK</sequence>
<dbReference type="Ensembl" id="ENSCJAT00000112210.2">
    <property type="protein sequence ID" value="ENSCJAP00000072793.2"/>
    <property type="gene ID" value="ENSCJAG00000064145.2"/>
</dbReference>
<accession>A0A5F4W4K1</accession>
<evidence type="ECO:0000313" key="2">
    <source>
        <dbReference type="Ensembl" id="ENSCJAP00000072793.2"/>
    </source>
</evidence>
<keyword evidence="3" id="KW-1185">Reference proteome</keyword>
<dbReference type="InParanoid" id="A0A5F4W4K1"/>
<evidence type="ECO:0000256" key="1">
    <source>
        <dbReference type="SAM" id="SignalP"/>
    </source>
</evidence>
<dbReference type="PANTHER" id="PTHR46254">
    <property type="entry name" value="PROTEIN GVQW1-RELATED"/>
    <property type="match status" value="1"/>
</dbReference>